<dbReference type="EMBL" id="CABVII010000001">
    <property type="protein sequence ID" value="VVO45545.1"/>
    <property type="molecule type" value="Genomic_DNA"/>
</dbReference>
<dbReference type="Proteomes" id="UP000385207">
    <property type="component" value="Unassembled WGS sequence"/>
</dbReference>
<dbReference type="AlphaFoldDB" id="A0A5E7G1T1"/>
<proteinExistence type="predicted"/>
<gene>
    <name evidence="1" type="ORF">PS862_00011</name>
</gene>
<organism evidence="1 2">
    <name type="scientific">Pseudomonas fluorescens</name>
    <dbReference type="NCBI Taxonomy" id="294"/>
    <lineage>
        <taxon>Bacteria</taxon>
        <taxon>Pseudomonadati</taxon>
        <taxon>Pseudomonadota</taxon>
        <taxon>Gammaproteobacteria</taxon>
        <taxon>Pseudomonadales</taxon>
        <taxon>Pseudomonadaceae</taxon>
        <taxon>Pseudomonas</taxon>
    </lineage>
</organism>
<evidence type="ECO:0000313" key="2">
    <source>
        <dbReference type="Proteomes" id="UP000385207"/>
    </source>
</evidence>
<sequence>MCSVRLLGCRVEHLLHIAVVGCNQAAASRTQCCFDNSSETFIYGFHCLDGCVEGSGMPYHVPVRVVTHDKIILPAQDFCYQTISQFESTHFWLQVVRVYQRRLN</sequence>
<evidence type="ECO:0000313" key="1">
    <source>
        <dbReference type="EMBL" id="VVO45545.1"/>
    </source>
</evidence>
<protein>
    <submittedName>
        <fullName evidence="1">Uncharacterized protein</fullName>
    </submittedName>
</protein>
<reference evidence="1 2" key="1">
    <citation type="submission" date="2019-09" db="EMBL/GenBank/DDBJ databases">
        <authorList>
            <person name="Chandra G."/>
            <person name="Truman W A."/>
        </authorList>
    </citation>
    <scope>NUCLEOTIDE SEQUENCE [LARGE SCALE GENOMIC DNA]</scope>
    <source>
        <strain evidence="1">PS862</strain>
    </source>
</reference>
<name>A0A5E7G1T1_PSEFL</name>
<accession>A0A5E7G1T1</accession>